<sequence length="176" mass="19732">MNVHSGTVITEEWLRHKCCSLAALPSSVADNVLKLHHVITCSQNICEAIVDFHLSGSTNFVVRAFYKKPNLSKLHNHFIAKISKLICWRHWEISTLNARTVSAVRSSICIFFNSGIPCAFIRINLMISSVDISLKANTIKYIELSFWCKECCVSDSLCAHEVNCLSNNTTRVTAIC</sequence>
<dbReference type="AlphaFoldDB" id="A0A6J6Z286"/>
<accession>A0A6J6Z286</accession>
<organism evidence="1">
    <name type="scientific">freshwater metagenome</name>
    <dbReference type="NCBI Taxonomy" id="449393"/>
    <lineage>
        <taxon>unclassified sequences</taxon>
        <taxon>metagenomes</taxon>
        <taxon>ecological metagenomes</taxon>
    </lineage>
</organism>
<reference evidence="1" key="1">
    <citation type="submission" date="2020-05" db="EMBL/GenBank/DDBJ databases">
        <authorList>
            <person name="Chiriac C."/>
            <person name="Salcher M."/>
            <person name="Ghai R."/>
            <person name="Kavagutti S V."/>
        </authorList>
    </citation>
    <scope>NUCLEOTIDE SEQUENCE</scope>
</reference>
<gene>
    <name evidence="1" type="ORF">UFOPK3161_00098</name>
</gene>
<proteinExistence type="predicted"/>
<evidence type="ECO:0000313" key="1">
    <source>
        <dbReference type="EMBL" id="CAB4814583.1"/>
    </source>
</evidence>
<protein>
    <submittedName>
        <fullName evidence="1">Unannotated protein</fullName>
    </submittedName>
</protein>
<dbReference type="EMBL" id="CAFABC010000001">
    <property type="protein sequence ID" value="CAB4814583.1"/>
    <property type="molecule type" value="Genomic_DNA"/>
</dbReference>
<name>A0A6J6Z286_9ZZZZ</name>